<dbReference type="Gene3D" id="1.10.10.1140">
    <property type="entry name" value="Glutamine-dependent NAD+ synthetase, C-terminal domain"/>
    <property type="match status" value="1"/>
</dbReference>
<feature type="binding site" evidence="7">
    <location>
        <begin position="349"/>
        <end position="356"/>
    </location>
    <ligand>
        <name>ATP</name>
        <dbReference type="ChEBI" id="CHEBI:30616"/>
    </ligand>
</feature>
<gene>
    <name evidence="7" type="primary">nadE</name>
    <name evidence="11" type="ORF">IAD32_00570</name>
</gene>
<dbReference type="GO" id="GO:0004359">
    <property type="term" value="F:glutaminase activity"/>
    <property type="evidence" value="ECO:0007669"/>
    <property type="project" value="InterPro"/>
</dbReference>
<feature type="binding site" evidence="7">
    <location>
        <position position="435"/>
    </location>
    <ligand>
        <name>deamido-NAD(+)</name>
        <dbReference type="ChEBI" id="CHEBI:58437"/>
        <note>ligand shared between two neighboring subunits</note>
    </ligand>
</feature>
<comment type="caution">
    <text evidence="11">The sequence shown here is derived from an EMBL/GenBank/DDBJ whole genome shotgun (WGS) entry which is preliminary data.</text>
</comment>
<proteinExistence type="inferred from homology"/>
<evidence type="ECO:0000256" key="8">
    <source>
        <dbReference type="PIRNR" id="PIRNR006630"/>
    </source>
</evidence>
<feature type="binding site" evidence="7">
    <location>
        <position position="121"/>
    </location>
    <ligand>
        <name>L-glutamine</name>
        <dbReference type="ChEBI" id="CHEBI:58359"/>
    </ligand>
</feature>
<accession>A0A9D1CTS9</accession>
<keyword evidence="5 7" id="KW-0067">ATP-binding</keyword>
<dbReference type="NCBIfam" id="NF002730">
    <property type="entry name" value="PRK02628.1"/>
    <property type="match status" value="1"/>
</dbReference>
<dbReference type="InterPro" id="IPR014445">
    <property type="entry name" value="Gln-dep_NAD_synthase"/>
</dbReference>
<dbReference type="Gene3D" id="3.40.50.620">
    <property type="entry name" value="HUPs"/>
    <property type="match status" value="1"/>
</dbReference>
<dbReference type="AlphaFoldDB" id="A0A9D1CTS9"/>
<comment type="function">
    <text evidence="7">Catalyzes the ATP-dependent amidation of deamido-NAD to form NAD. Uses L-glutamine as a nitrogen source.</text>
</comment>
<dbReference type="HAMAP" id="MF_02090">
    <property type="entry name" value="NadE_glutamine_dep"/>
    <property type="match status" value="1"/>
</dbReference>
<feature type="active site" description="Nucleophile; for glutaminase activity" evidence="7">
    <location>
        <position position="169"/>
    </location>
</feature>
<evidence type="ECO:0000256" key="6">
    <source>
        <dbReference type="ARBA" id="ARBA00023027"/>
    </source>
</evidence>
<keyword evidence="3 7" id="KW-0436">Ligase</keyword>
<feature type="active site" description="Proton acceptor; for glutaminase activity" evidence="7">
    <location>
        <position position="46"/>
    </location>
</feature>
<feature type="binding site" evidence="7">
    <location>
        <begin position="469"/>
        <end position="472"/>
    </location>
    <ligand>
        <name>deamido-NAD(+)</name>
        <dbReference type="ChEBI" id="CHEBI:58437"/>
        <note>ligand shared between two neighboring subunits</note>
    </ligand>
</feature>
<reference evidence="11" key="2">
    <citation type="journal article" date="2021" name="PeerJ">
        <title>Extensive microbial diversity within the chicken gut microbiome revealed by metagenomics and culture.</title>
        <authorList>
            <person name="Gilroy R."/>
            <person name="Ravi A."/>
            <person name="Getino M."/>
            <person name="Pursley I."/>
            <person name="Horton D.L."/>
            <person name="Alikhan N.F."/>
            <person name="Baker D."/>
            <person name="Gharbi K."/>
            <person name="Hall N."/>
            <person name="Watson M."/>
            <person name="Adriaenssens E.M."/>
            <person name="Foster-Nyarko E."/>
            <person name="Jarju S."/>
            <person name="Secka A."/>
            <person name="Antonio M."/>
            <person name="Oren A."/>
            <person name="Chaudhuri R.R."/>
            <person name="La Ragione R."/>
            <person name="Hildebrand F."/>
            <person name="Pallen M.J."/>
        </authorList>
    </citation>
    <scope>NUCLEOTIDE SEQUENCE</scope>
    <source>
        <strain evidence="11">ChiSjej1B19-3389</strain>
    </source>
</reference>
<dbReference type="GO" id="GO:0005524">
    <property type="term" value="F:ATP binding"/>
    <property type="evidence" value="ECO:0007669"/>
    <property type="project" value="UniProtKB-UniRule"/>
</dbReference>
<dbReference type="Pfam" id="PF00795">
    <property type="entry name" value="CN_hydrolase"/>
    <property type="match status" value="1"/>
</dbReference>
<dbReference type="CDD" id="cd00553">
    <property type="entry name" value="NAD_synthase"/>
    <property type="match status" value="1"/>
</dbReference>
<evidence type="ECO:0000259" key="10">
    <source>
        <dbReference type="PROSITE" id="PS50263"/>
    </source>
</evidence>
<evidence type="ECO:0000256" key="1">
    <source>
        <dbReference type="ARBA" id="ARBA00005188"/>
    </source>
</evidence>
<dbReference type="GO" id="GO:0003952">
    <property type="term" value="F:NAD+ synthase (glutamine-hydrolyzing) activity"/>
    <property type="evidence" value="ECO:0007669"/>
    <property type="project" value="UniProtKB-UniRule"/>
</dbReference>
<evidence type="ECO:0000256" key="2">
    <source>
        <dbReference type="ARBA" id="ARBA00007145"/>
    </source>
</evidence>
<dbReference type="PIRSF" id="PIRSF006630">
    <property type="entry name" value="NADS_GAT"/>
    <property type="match status" value="1"/>
</dbReference>
<dbReference type="PANTHER" id="PTHR23090">
    <property type="entry name" value="NH 3 /GLUTAMINE-DEPENDENT NAD + SYNTHETASE"/>
    <property type="match status" value="1"/>
</dbReference>
<dbReference type="Gene3D" id="3.60.110.10">
    <property type="entry name" value="Carbon-nitrogen hydrolase"/>
    <property type="match status" value="1"/>
</dbReference>
<comment type="pathway">
    <text evidence="1 7 8">Cofactor biosynthesis; NAD(+) biosynthesis; NAD(+) from deamido-NAD(+) (L-Gln route): step 1/1.</text>
</comment>
<comment type="catalytic activity">
    <reaction evidence="7 8">
        <text>deamido-NAD(+) + L-glutamine + ATP + H2O = L-glutamate + AMP + diphosphate + NAD(+) + H(+)</text>
        <dbReference type="Rhea" id="RHEA:24384"/>
        <dbReference type="ChEBI" id="CHEBI:15377"/>
        <dbReference type="ChEBI" id="CHEBI:15378"/>
        <dbReference type="ChEBI" id="CHEBI:29985"/>
        <dbReference type="ChEBI" id="CHEBI:30616"/>
        <dbReference type="ChEBI" id="CHEBI:33019"/>
        <dbReference type="ChEBI" id="CHEBI:57540"/>
        <dbReference type="ChEBI" id="CHEBI:58359"/>
        <dbReference type="ChEBI" id="CHEBI:58437"/>
        <dbReference type="ChEBI" id="CHEBI:456215"/>
        <dbReference type="EC" id="6.3.5.1"/>
    </reaction>
</comment>
<dbReference type="EC" id="6.3.5.1" evidence="7 8"/>
<dbReference type="InterPro" id="IPR041856">
    <property type="entry name" value="NAD+_synth_C"/>
</dbReference>
<dbReference type="InterPro" id="IPR014729">
    <property type="entry name" value="Rossmann-like_a/b/a_fold"/>
</dbReference>
<feature type="binding site" evidence="7">
    <location>
        <position position="595"/>
    </location>
    <ligand>
        <name>deamido-NAD(+)</name>
        <dbReference type="ChEBI" id="CHEBI:58437"/>
        <note>ligand shared between two neighboring subunits</note>
    </ligand>
</feature>
<protein>
    <recommendedName>
        <fullName evidence="7 8">Glutamine-dependent NAD(+) synthetase</fullName>
        <ecNumber evidence="7 8">6.3.5.1</ecNumber>
    </recommendedName>
    <alternativeName>
        <fullName evidence="7 8">NAD(+) synthase [glutamine-hydrolyzing]</fullName>
    </alternativeName>
</protein>
<organism evidence="11 12">
    <name type="scientific">Candidatus Scatavimonas merdigallinarum</name>
    <dbReference type="NCBI Taxonomy" id="2840914"/>
    <lineage>
        <taxon>Bacteria</taxon>
        <taxon>Bacillati</taxon>
        <taxon>Bacillota</taxon>
        <taxon>Clostridia</taxon>
        <taxon>Eubacteriales</taxon>
        <taxon>Oscillospiraceae</taxon>
        <taxon>Oscillospiraceae incertae sedis</taxon>
        <taxon>Candidatus Scatavimonas</taxon>
    </lineage>
</organism>
<evidence type="ECO:0000313" key="11">
    <source>
        <dbReference type="EMBL" id="HIQ79763.1"/>
    </source>
</evidence>
<feature type="binding site" evidence="7">
    <location>
        <position position="202"/>
    </location>
    <ligand>
        <name>L-glutamine</name>
        <dbReference type="ChEBI" id="CHEBI:58359"/>
    </ligand>
</feature>
<feature type="domain" description="CN hydrolase" evidence="10">
    <location>
        <begin position="6"/>
        <end position="267"/>
    </location>
</feature>
<dbReference type="InterPro" id="IPR003694">
    <property type="entry name" value="NAD_synthase"/>
</dbReference>
<evidence type="ECO:0000256" key="5">
    <source>
        <dbReference type="ARBA" id="ARBA00022840"/>
    </source>
</evidence>
<dbReference type="InterPro" id="IPR036526">
    <property type="entry name" value="C-N_Hydrolase_sf"/>
</dbReference>
<dbReference type="CDD" id="cd07570">
    <property type="entry name" value="GAT_Gln-NAD-synth"/>
    <property type="match status" value="1"/>
</dbReference>
<comment type="similarity">
    <text evidence="9">Belongs to the NAD synthetase family.</text>
</comment>
<evidence type="ECO:0000256" key="7">
    <source>
        <dbReference type="HAMAP-Rule" id="MF_02090"/>
    </source>
</evidence>
<evidence type="ECO:0000256" key="9">
    <source>
        <dbReference type="RuleBase" id="RU003811"/>
    </source>
</evidence>
<dbReference type="EMBL" id="DVFW01000004">
    <property type="protein sequence ID" value="HIQ79763.1"/>
    <property type="molecule type" value="Genomic_DNA"/>
</dbReference>
<dbReference type="GO" id="GO:0009435">
    <property type="term" value="P:NAD+ biosynthetic process"/>
    <property type="evidence" value="ECO:0007669"/>
    <property type="project" value="UniProtKB-UniRule"/>
</dbReference>
<dbReference type="GO" id="GO:0008795">
    <property type="term" value="F:NAD+ synthase activity"/>
    <property type="evidence" value="ECO:0007669"/>
    <property type="project" value="UniProtKB-UniRule"/>
</dbReference>
<feature type="binding site" evidence="7">
    <location>
        <position position="464"/>
    </location>
    <ligand>
        <name>deamido-NAD(+)</name>
        <dbReference type="ChEBI" id="CHEBI:58437"/>
        <note>ligand shared between two neighboring subunits</note>
    </ligand>
</feature>
<dbReference type="SUPFAM" id="SSF52402">
    <property type="entry name" value="Adenine nucleotide alpha hydrolases-like"/>
    <property type="match status" value="1"/>
</dbReference>
<dbReference type="SUPFAM" id="SSF56317">
    <property type="entry name" value="Carbon-nitrogen hydrolase"/>
    <property type="match status" value="1"/>
</dbReference>
<dbReference type="PANTHER" id="PTHR23090:SF9">
    <property type="entry name" value="GLUTAMINE-DEPENDENT NAD(+) SYNTHETASE"/>
    <property type="match status" value="1"/>
</dbReference>
<keyword evidence="4 7" id="KW-0547">Nucleotide-binding</keyword>
<evidence type="ECO:0000313" key="12">
    <source>
        <dbReference type="Proteomes" id="UP000886787"/>
    </source>
</evidence>
<sequence length="637" mass="70227">MKDGFLRVAAATPEIRVADCTHNARAIIGQILQAAENNASLVVFPELSVTGYTCSDLFLQRALLDAAEEAVLQIAEKTSALPVLSVIGVPLRASNALYNCAVVLYKGEILGIIPKKNIPLYSEFYEMRHFAAGQTNIPVTIGGKNYTITPDILFSCSSMPDLVLGVEVCEDLWVPTSPSCRLAENGATIIANLSASSEAVGKPQYRRMLVQMQSAKLVCAYLFADAGLGESTTDLVFSGHNIISENGIIQVESKRYTCGISYADIDLQKITSERRRITTFPVKQEASFVQKTFTLPLQTLSLQRKFPKNPFVPDSQADVKERCMEILNMQSVGLATRLKHTGIKNAVLGLSGGLDSTLALIVAVHAFDRLEIDRKNILAVTMPCFGTTMRTKGNAQKLAQAYGVTFKQIDIAKSVRQHFADIGHNENILDVTYENAQARERMQVLMDLANQSGGLVIGTGDLSELALGWATYNGDHMSMYAVNASVPKTLVRYITAFEAKNSSGALKQVLEDILATPVSPELLPPENGGISQRTEELIGPYDLHDFFLYYFMRHGFTPTKIYRMAKLAFAGEFSEKEIHKWLYVFFRRFFSQQFKRSCMPDGAKVGSVTLSPRGDFRMPSDAAARIWLEELKKESGC</sequence>
<evidence type="ECO:0000256" key="4">
    <source>
        <dbReference type="ARBA" id="ARBA00022741"/>
    </source>
</evidence>
<comment type="similarity">
    <text evidence="2 7 8">In the C-terminal section; belongs to the NAD synthetase family.</text>
</comment>
<feature type="binding site" evidence="7">
    <location>
        <position position="196"/>
    </location>
    <ligand>
        <name>L-glutamine</name>
        <dbReference type="ChEBI" id="CHEBI:58359"/>
    </ligand>
</feature>
<dbReference type="Pfam" id="PF02540">
    <property type="entry name" value="NAD_synthase"/>
    <property type="match status" value="1"/>
</dbReference>
<evidence type="ECO:0000256" key="3">
    <source>
        <dbReference type="ARBA" id="ARBA00022598"/>
    </source>
</evidence>
<name>A0A9D1CTS9_9FIRM</name>
<keyword evidence="6 7" id="KW-0520">NAD</keyword>
<dbReference type="GO" id="GO:0005737">
    <property type="term" value="C:cytoplasm"/>
    <property type="evidence" value="ECO:0007669"/>
    <property type="project" value="InterPro"/>
</dbReference>
<dbReference type="NCBIfam" id="TIGR00552">
    <property type="entry name" value="nadE"/>
    <property type="match status" value="1"/>
</dbReference>
<reference evidence="11" key="1">
    <citation type="submission" date="2020-10" db="EMBL/GenBank/DDBJ databases">
        <authorList>
            <person name="Gilroy R."/>
        </authorList>
    </citation>
    <scope>NUCLEOTIDE SEQUENCE</scope>
    <source>
        <strain evidence="11">ChiSjej1B19-3389</strain>
    </source>
</reference>
<feature type="binding site" evidence="7">
    <location>
        <position position="459"/>
    </location>
    <ligand>
        <name>ATP</name>
        <dbReference type="ChEBI" id="CHEBI:30616"/>
    </ligand>
</feature>
<dbReference type="Proteomes" id="UP000886787">
    <property type="component" value="Unassembled WGS sequence"/>
</dbReference>
<feature type="active site" description="For glutaminase activity" evidence="7">
    <location>
        <position position="115"/>
    </location>
</feature>
<dbReference type="PROSITE" id="PS50263">
    <property type="entry name" value="CN_HYDROLASE"/>
    <property type="match status" value="1"/>
</dbReference>
<dbReference type="InterPro" id="IPR022310">
    <property type="entry name" value="NAD/GMP_synthase"/>
</dbReference>
<dbReference type="InterPro" id="IPR003010">
    <property type="entry name" value="C-N_Hydrolase"/>
</dbReference>